<sequence length="176" mass="17359">VVAEPAVDDESPAPFSAAAVLSRTWGLLQQVPRAQLTAARALAIAAAQSDGAAGPEAAAVLSNFRACLAGILGLLMRAREAAVADLAAQLGGNSEIGAAAAAAAATTTGSVHGDLLAAAPAMLNAAECLMEWYGLLAAASDERTAVSYAAELASSAALVKAQLANELAPLAVLVRA</sequence>
<proteinExistence type="predicted"/>
<gene>
    <name evidence="1" type="ORF">Vretifemale_14939</name>
</gene>
<dbReference type="EMBL" id="BNCP01000036">
    <property type="protein sequence ID" value="GIL86686.1"/>
    <property type="molecule type" value="Genomic_DNA"/>
</dbReference>
<comment type="caution">
    <text evidence="1">The sequence shown here is derived from an EMBL/GenBank/DDBJ whole genome shotgun (WGS) entry which is preliminary data.</text>
</comment>
<evidence type="ECO:0000313" key="1">
    <source>
        <dbReference type="EMBL" id="GIL86686.1"/>
    </source>
</evidence>
<protein>
    <submittedName>
        <fullName evidence="1">Uncharacterized protein</fullName>
    </submittedName>
</protein>
<evidence type="ECO:0000313" key="2">
    <source>
        <dbReference type="Proteomes" id="UP000747110"/>
    </source>
</evidence>
<dbReference type="Proteomes" id="UP000747110">
    <property type="component" value="Unassembled WGS sequence"/>
</dbReference>
<feature type="non-terminal residue" evidence="1">
    <location>
        <position position="1"/>
    </location>
</feature>
<dbReference type="AlphaFoldDB" id="A0A8J4FUN0"/>
<name>A0A8J4FUN0_9CHLO</name>
<accession>A0A8J4FUN0</accession>
<keyword evidence="2" id="KW-1185">Reference proteome</keyword>
<organism evidence="1 2">
    <name type="scientific">Volvox reticuliferus</name>
    <dbReference type="NCBI Taxonomy" id="1737510"/>
    <lineage>
        <taxon>Eukaryota</taxon>
        <taxon>Viridiplantae</taxon>
        <taxon>Chlorophyta</taxon>
        <taxon>core chlorophytes</taxon>
        <taxon>Chlorophyceae</taxon>
        <taxon>CS clade</taxon>
        <taxon>Chlamydomonadales</taxon>
        <taxon>Volvocaceae</taxon>
        <taxon>Volvox</taxon>
    </lineage>
</organism>
<reference evidence="1" key="1">
    <citation type="journal article" date="2021" name="Proc. Natl. Acad. Sci. U.S.A.">
        <title>Three genomes in the algal genus Volvox reveal the fate of a haploid sex-determining region after a transition to homothallism.</title>
        <authorList>
            <person name="Yamamoto K."/>
            <person name="Hamaji T."/>
            <person name="Kawai-Toyooka H."/>
            <person name="Matsuzaki R."/>
            <person name="Takahashi F."/>
            <person name="Nishimura Y."/>
            <person name="Kawachi M."/>
            <person name="Noguchi H."/>
            <person name="Minakuchi Y."/>
            <person name="Umen J.G."/>
            <person name="Toyoda A."/>
            <person name="Nozaki H."/>
        </authorList>
    </citation>
    <scope>NUCLEOTIDE SEQUENCE</scope>
    <source>
        <strain evidence="1">NIES-3786</strain>
    </source>
</reference>